<dbReference type="RefSeq" id="WP_255874056.1">
    <property type="nucleotide sequence ID" value="NZ_JACASI010000016.1"/>
</dbReference>
<reference evidence="2" key="1">
    <citation type="thesis" date="2020" institute="Technische Universitat Dresden" country="Dresden, Germany">
        <title>The Agarolytic System of Microbulbifer elongatus PORT2, Isolated from Batu Karas, Pangandaran West Java Indonesia.</title>
        <authorList>
            <person name="Anggraeni S.R."/>
        </authorList>
    </citation>
    <scope>NUCLEOTIDE SEQUENCE</scope>
    <source>
        <strain evidence="2">PORT2</strain>
    </source>
</reference>
<comment type="caution">
    <text evidence="2">The sequence shown here is derived from an EMBL/GenBank/DDBJ whole genome shotgun (WGS) entry which is preliminary data.</text>
</comment>
<organism evidence="2 3">
    <name type="scientific">Microbulbifer elongatus</name>
    <dbReference type="NCBI Taxonomy" id="86173"/>
    <lineage>
        <taxon>Bacteria</taxon>
        <taxon>Pseudomonadati</taxon>
        <taxon>Pseudomonadota</taxon>
        <taxon>Gammaproteobacteria</taxon>
        <taxon>Cellvibrionales</taxon>
        <taxon>Microbulbiferaceae</taxon>
        <taxon>Microbulbifer</taxon>
    </lineage>
</organism>
<evidence type="ECO:0000256" key="1">
    <source>
        <dbReference type="SAM" id="SignalP"/>
    </source>
</evidence>
<proteinExistence type="predicted"/>
<protein>
    <submittedName>
        <fullName evidence="2">Uncharacterized protein</fullName>
    </submittedName>
</protein>
<evidence type="ECO:0000313" key="2">
    <source>
        <dbReference type="EMBL" id="MCQ3829153.1"/>
    </source>
</evidence>
<gene>
    <name evidence="2" type="ORF">HXX02_06825</name>
</gene>
<name>A0ABT1NZ58_9GAMM</name>
<dbReference type="EMBL" id="JACASI010000016">
    <property type="protein sequence ID" value="MCQ3829153.1"/>
    <property type="molecule type" value="Genomic_DNA"/>
</dbReference>
<sequence length="157" mass="18043">MNYLATLLMLVFSATTHAQSIEETEERLLELYEAQGRKVLLENRSDLKNEDLVLVSSTFQYQNSDPKPFINKFLTFVDKSTEEMQVATLPKTDEKSSIRERLKELRAMSEARKAGKEFDGTYNEYVYKSYIVFLNVSEGLKPVGESTHSQQHPVVKP</sequence>
<keyword evidence="3" id="KW-1185">Reference proteome</keyword>
<accession>A0ABT1NZ58</accession>
<evidence type="ECO:0000313" key="3">
    <source>
        <dbReference type="Proteomes" id="UP001205566"/>
    </source>
</evidence>
<keyword evidence="1" id="KW-0732">Signal</keyword>
<dbReference type="Proteomes" id="UP001205566">
    <property type="component" value="Unassembled WGS sequence"/>
</dbReference>
<feature type="signal peptide" evidence="1">
    <location>
        <begin position="1"/>
        <end position="18"/>
    </location>
</feature>
<feature type="chain" id="PRO_5046820755" evidence="1">
    <location>
        <begin position="19"/>
        <end position="157"/>
    </location>
</feature>